<gene>
    <name evidence="2" type="ORF">N7532_003300</name>
</gene>
<dbReference type="EMBL" id="JAPQKI010000004">
    <property type="protein sequence ID" value="KAJ5102771.1"/>
    <property type="molecule type" value="Genomic_DNA"/>
</dbReference>
<dbReference type="GeneID" id="81354773"/>
<dbReference type="Proteomes" id="UP001149074">
    <property type="component" value="Unassembled WGS sequence"/>
</dbReference>
<keyword evidence="3" id="KW-1185">Reference proteome</keyword>
<proteinExistence type="predicted"/>
<reference evidence="2" key="1">
    <citation type="submission" date="2022-11" db="EMBL/GenBank/DDBJ databases">
        <authorList>
            <person name="Petersen C."/>
        </authorList>
    </citation>
    <scope>NUCLEOTIDE SEQUENCE</scope>
    <source>
        <strain evidence="2">IBT 30761</strain>
    </source>
</reference>
<accession>A0A9W9FM58</accession>
<sequence>MATIEPSSRGVKKEERSWRWPHGGFAEGQANHGLHRKYEQQCREEEECASLRIRPPPQSKKR</sequence>
<name>A0A9W9FM58_9EURO</name>
<feature type="region of interest" description="Disordered" evidence="1">
    <location>
        <begin position="1"/>
        <end position="33"/>
    </location>
</feature>
<dbReference type="AlphaFoldDB" id="A0A9W9FM58"/>
<dbReference type="RefSeq" id="XP_056476151.1">
    <property type="nucleotide sequence ID" value="XM_056615794.1"/>
</dbReference>
<evidence type="ECO:0000313" key="2">
    <source>
        <dbReference type="EMBL" id="KAJ5102771.1"/>
    </source>
</evidence>
<evidence type="ECO:0000256" key="1">
    <source>
        <dbReference type="SAM" id="MobiDB-lite"/>
    </source>
</evidence>
<organism evidence="2 3">
    <name type="scientific">Penicillium argentinense</name>
    <dbReference type="NCBI Taxonomy" id="1131581"/>
    <lineage>
        <taxon>Eukaryota</taxon>
        <taxon>Fungi</taxon>
        <taxon>Dikarya</taxon>
        <taxon>Ascomycota</taxon>
        <taxon>Pezizomycotina</taxon>
        <taxon>Eurotiomycetes</taxon>
        <taxon>Eurotiomycetidae</taxon>
        <taxon>Eurotiales</taxon>
        <taxon>Aspergillaceae</taxon>
        <taxon>Penicillium</taxon>
    </lineage>
</organism>
<protein>
    <submittedName>
        <fullName evidence="2">Uncharacterized protein</fullName>
    </submittedName>
</protein>
<evidence type="ECO:0000313" key="3">
    <source>
        <dbReference type="Proteomes" id="UP001149074"/>
    </source>
</evidence>
<reference evidence="2" key="2">
    <citation type="journal article" date="2023" name="IMA Fungus">
        <title>Comparative genomic study of the Penicillium genus elucidates a diverse pangenome and 15 lateral gene transfer events.</title>
        <authorList>
            <person name="Petersen C."/>
            <person name="Sorensen T."/>
            <person name="Nielsen M.R."/>
            <person name="Sondergaard T.E."/>
            <person name="Sorensen J.L."/>
            <person name="Fitzpatrick D.A."/>
            <person name="Frisvad J.C."/>
            <person name="Nielsen K.L."/>
        </authorList>
    </citation>
    <scope>NUCLEOTIDE SEQUENCE</scope>
    <source>
        <strain evidence="2">IBT 30761</strain>
    </source>
</reference>
<comment type="caution">
    <text evidence="2">The sequence shown here is derived from an EMBL/GenBank/DDBJ whole genome shotgun (WGS) entry which is preliminary data.</text>
</comment>